<protein>
    <recommendedName>
        <fullName evidence="6">DUF1776-domain-containing protein</fullName>
    </recommendedName>
</protein>
<evidence type="ECO:0000256" key="1">
    <source>
        <dbReference type="SAM" id="MobiDB-lite"/>
    </source>
</evidence>
<organism evidence="2 4">
    <name type="scientific">Ustilago bromivora</name>
    <dbReference type="NCBI Taxonomy" id="307758"/>
    <lineage>
        <taxon>Eukaryota</taxon>
        <taxon>Fungi</taxon>
        <taxon>Dikarya</taxon>
        <taxon>Basidiomycota</taxon>
        <taxon>Ustilaginomycotina</taxon>
        <taxon>Ustilaginomycetes</taxon>
        <taxon>Ustilaginales</taxon>
        <taxon>Ustilaginaceae</taxon>
        <taxon>Ustilago</taxon>
    </lineage>
</organism>
<dbReference type="EMBL" id="LT558118">
    <property type="protein sequence ID" value="SAM70494.1"/>
    <property type="molecule type" value="Genomic_DNA"/>
</dbReference>
<evidence type="ECO:0000313" key="2">
    <source>
        <dbReference type="EMBL" id="SAM70494.1"/>
    </source>
</evidence>
<reference evidence="3" key="3">
    <citation type="submission" date="2018-08" db="EMBL/GenBank/DDBJ databases">
        <authorList>
            <person name="Guldener U."/>
        </authorList>
    </citation>
    <scope>NUCLEOTIDE SEQUENCE</scope>
    <source>
        <strain evidence="3">UB2</strain>
    </source>
</reference>
<accession>A0A1K0FXH4</accession>
<dbReference type="PANTHER" id="PTHR43313:SF1">
    <property type="entry name" value="3BETA-HYDROXYSTEROID DEHYDROGENASE DHS-16"/>
    <property type="match status" value="1"/>
</dbReference>
<dbReference type="Proteomes" id="UP000658997">
    <property type="component" value="Unassembled WGS sequence"/>
</dbReference>
<dbReference type="Proteomes" id="UP000179920">
    <property type="component" value="Chromosome II"/>
</dbReference>
<reference evidence="4" key="2">
    <citation type="submission" date="2016-04" db="EMBL/GenBank/DDBJ databases">
        <authorList>
            <person name="Guldener U."/>
            <person name="Guldener U."/>
        </authorList>
    </citation>
    <scope>NUCLEOTIDE SEQUENCE [LARGE SCALE GENOMIC DNA]</scope>
    <source>
        <strain evidence="4">UB2112</strain>
    </source>
</reference>
<evidence type="ECO:0008006" key="6">
    <source>
        <dbReference type="Google" id="ProtNLM"/>
    </source>
</evidence>
<dbReference type="Gene3D" id="3.40.50.720">
    <property type="entry name" value="NAD(P)-binding Rossmann-like Domain"/>
    <property type="match status" value="1"/>
</dbReference>
<feature type="compositionally biased region" description="Polar residues" evidence="1">
    <location>
        <begin position="672"/>
        <end position="686"/>
    </location>
</feature>
<evidence type="ECO:0000313" key="3">
    <source>
        <dbReference type="EMBL" id="SYW79156.1"/>
    </source>
</evidence>
<name>A0A1K0FXH4_9BASI</name>
<evidence type="ECO:0000313" key="4">
    <source>
        <dbReference type="Proteomes" id="UP000179920"/>
    </source>
</evidence>
<evidence type="ECO:0000313" key="5">
    <source>
        <dbReference type="Proteomes" id="UP000658997"/>
    </source>
</evidence>
<dbReference type="PANTHER" id="PTHR43313">
    <property type="entry name" value="SHORT-CHAIN DEHYDROGENASE/REDUCTASE FAMILY 9C"/>
    <property type="match status" value="1"/>
</dbReference>
<dbReference type="EMBL" id="ULHB01000047">
    <property type="protein sequence ID" value="SYW79156.1"/>
    <property type="molecule type" value="Genomic_DNA"/>
</dbReference>
<feature type="compositionally biased region" description="Low complexity" evidence="1">
    <location>
        <begin position="383"/>
        <end position="406"/>
    </location>
</feature>
<feature type="region of interest" description="Disordered" evidence="1">
    <location>
        <begin position="372"/>
        <end position="409"/>
    </location>
</feature>
<dbReference type="GO" id="GO:0016491">
    <property type="term" value="F:oxidoreductase activity"/>
    <property type="evidence" value="ECO:0007669"/>
    <property type="project" value="TreeGrafter"/>
</dbReference>
<dbReference type="SUPFAM" id="SSF51735">
    <property type="entry name" value="NAD(P)-binding Rossmann-fold domains"/>
    <property type="match status" value="1"/>
</dbReference>
<feature type="compositionally biased region" description="Low complexity" evidence="1">
    <location>
        <begin position="432"/>
        <end position="445"/>
    </location>
</feature>
<feature type="region of interest" description="Disordered" evidence="1">
    <location>
        <begin position="428"/>
        <end position="472"/>
    </location>
</feature>
<feature type="region of interest" description="Disordered" evidence="1">
    <location>
        <begin position="598"/>
        <end position="758"/>
    </location>
</feature>
<dbReference type="GO" id="GO:0008202">
    <property type="term" value="P:steroid metabolic process"/>
    <property type="evidence" value="ECO:0007669"/>
    <property type="project" value="TreeGrafter"/>
</dbReference>
<sequence>MPSLTDLENFIEENLPRNIQELPHKVSVSVQEYYRILYEQLNKYGPPIPDLQSLPSFDSFTDKLTELISPTLATPVLPPPPPPTNLQLFQSWSRRYLTSLSLAGGLLVVGLGTTYAYQAGYVALPYLGRKLVVGRGRTRQVRLKRGIRREAVIVLGADTPLGRSLALHFSSKGFVVLASLSSSAALAQFENLIPPSSRGYIKALIFDVDDPSGSLQPFVRALSAALSLRYPLTSAGDPYARPGENTIIAGVVNALSFVAPEEDPSLSRSMSASTSASSLGVPISKLTPSPSSELLDRHVVASLCVLGALIPMLRALPNRAEDTPETDPATVVTLVSSPASRTALPRQAMYSVIAQSVVAGVQSLRRECEEETFHSKTASNSKLPPALSSSTSGSVAGRRVSSSRSTLKQRDVRVTMVEVNAGSIWGDSGNVSNASSTDASASTANIGGSQSSPSRPGYARSPSSSLGSLWHHRSPTSTPVLNKVSDLLLSTKRRLRPSYTVGTHTLSAYWLTLSQVLLTIVPTSVVDFTLALRRQLSLRRAGLVGRAEHAFLPWDWGKTPSDRPDQSNAQSAANKRLIAGPGPGPASSAHSRASLLKSNADVKRPSPLGYEIRDSDAQSLPESERSSGAGSGIPSSVPSSAYGDNDADADAYGEEESGASHTHSPYFGATRPMQSSHADLSASNAGLTDGSREARSGRDPWMGPPSSSGTSSRATYSPAVQQNSAYASENEERDRATDSPLDTSWVALADSQHSHGSQ</sequence>
<dbReference type="InterPro" id="IPR036291">
    <property type="entry name" value="NAD(P)-bd_dom_sf"/>
</dbReference>
<proteinExistence type="predicted"/>
<reference evidence="2" key="1">
    <citation type="submission" date="2016-04" db="EMBL/GenBank/DDBJ databases">
        <authorList>
            <person name="Evans L.H."/>
            <person name="Alamgir A."/>
            <person name="Owens N."/>
            <person name="Weber N.D."/>
            <person name="Virtaneva K."/>
            <person name="Barbian K."/>
            <person name="Babar A."/>
            <person name="Rosenke K."/>
        </authorList>
    </citation>
    <scope>NUCLEOTIDE SEQUENCE</scope>
    <source>
        <strain evidence="2">UB2112</strain>
    </source>
</reference>
<keyword evidence="5" id="KW-1185">Reference proteome</keyword>
<dbReference type="OrthoDB" id="5308060at2759"/>
<feature type="compositionally biased region" description="Acidic residues" evidence="1">
    <location>
        <begin position="645"/>
        <end position="657"/>
    </location>
</feature>
<dbReference type="AlphaFoldDB" id="A0A1K0FXH4"/>
<gene>
    <name evidence="3" type="ORF">UBRO2_02840</name>
    <name evidence="2" type="ORF">UBRO_00483</name>
</gene>
<feature type="compositionally biased region" description="Polar residues" evidence="1">
    <location>
        <begin position="713"/>
        <end position="727"/>
    </location>
</feature>